<dbReference type="EMBL" id="VCJR02000002">
    <property type="protein sequence ID" value="NHK28863.1"/>
    <property type="molecule type" value="Genomic_DNA"/>
</dbReference>
<dbReference type="RefSeq" id="WP_155141211.1">
    <property type="nucleotide sequence ID" value="NZ_BMGZ01000002.1"/>
</dbReference>
<feature type="chain" id="PRO_5035195882" evidence="1">
    <location>
        <begin position="27"/>
        <end position="131"/>
    </location>
</feature>
<dbReference type="PROSITE" id="PS51257">
    <property type="entry name" value="PROKAR_LIPOPROTEIN"/>
    <property type="match status" value="1"/>
</dbReference>
<feature type="signal peptide" evidence="1">
    <location>
        <begin position="1"/>
        <end position="26"/>
    </location>
</feature>
<dbReference type="EMBL" id="BMGZ01000002">
    <property type="protein sequence ID" value="GGH99744.1"/>
    <property type="molecule type" value="Genomic_DNA"/>
</dbReference>
<reference evidence="2" key="1">
    <citation type="journal article" date="2014" name="Int. J. Syst. Evol. Microbiol.">
        <title>Complete genome sequence of Corynebacterium casei LMG S-19264T (=DSM 44701T), isolated from a smear-ripened cheese.</title>
        <authorList>
            <consortium name="US DOE Joint Genome Institute (JGI-PGF)"/>
            <person name="Walter F."/>
            <person name="Albersmeier A."/>
            <person name="Kalinowski J."/>
            <person name="Ruckert C."/>
        </authorList>
    </citation>
    <scope>NUCLEOTIDE SEQUENCE</scope>
    <source>
        <strain evidence="2">CGMCC 1.14984</strain>
    </source>
</reference>
<evidence type="ECO:0000313" key="2">
    <source>
        <dbReference type="EMBL" id="GGH99744.1"/>
    </source>
</evidence>
<sequence length="131" mass="13561">MTGRLIGRSKIAGAGLLVLSGLAACAGTGKPVPAVLVSPDADDIAEVKRAAEALTGATGVTLSGDVLTASPELVLDRQFPRSIEGNPAGGRIMEKPPRLTLVMKGEQCILVYEDKDKRETLSGVTCEPFEG</sequence>
<dbReference type="Proteomes" id="UP000621856">
    <property type="component" value="Unassembled WGS sequence"/>
</dbReference>
<reference evidence="3 5" key="2">
    <citation type="submission" date="2020-02" db="EMBL/GenBank/DDBJ databases">
        <title>Genome sequence of Parvularcula flava strain NH6-79.</title>
        <authorList>
            <person name="Abdul Karim M.H."/>
            <person name="Lam M.Q."/>
            <person name="Chen S.J."/>
            <person name="Yahya A."/>
            <person name="Shahir S."/>
            <person name="Shamsir M.S."/>
            <person name="Chong C.S."/>
        </authorList>
    </citation>
    <scope>NUCLEOTIDE SEQUENCE [LARGE SCALE GENOMIC DNA]</scope>
    <source>
        <strain evidence="3 5">NH6-79</strain>
    </source>
</reference>
<dbReference type="Proteomes" id="UP000818603">
    <property type="component" value="Unassembled WGS sequence"/>
</dbReference>
<organism evidence="2 4">
    <name type="scientific">Aquisalinus luteolus</name>
    <dbReference type="NCBI Taxonomy" id="1566827"/>
    <lineage>
        <taxon>Bacteria</taxon>
        <taxon>Pseudomonadati</taxon>
        <taxon>Pseudomonadota</taxon>
        <taxon>Alphaproteobacteria</taxon>
        <taxon>Parvularculales</taxon>
        <taxon>Parvularculaceae</taxon>
        <taxon>Aquisalinus</taxon>
    </lineage>
</organism>
<name>A0A8J3A528_9PROT</name>
<comment type="caution">
    <text evidence="2">The sequence shown here is derived from an EMBL/GenBank/DDBJ whole genome shotgun (WGS) entry which is preliminary data.</text>
</comment>
<reference evidence="2" key="3">
    <citation type="submission" date="2020-09" db="EMBL/GenBank/DDBJ databases">
        <authorList>
            <person name="Sun Q."/>
            <person name="Zhou Y."/>
        </authorList>
    </citation>
    <scope>NUCLEOTIDE SEQUENCE</scope>
    <source>
        <strain evidence="2">CGMCC 1.14984</strain>
    </source>
</reference>
<keyword evidence="5" id="KW-1185">Reference proteome</keyword>
<keyword evidence="1" id="KW-0732">Signal</keyword>
<gene>
    <name evidence="3" type="ORF">FF098_013155</name>
    <name evidence="2" type="ORF">GCM10011355_26430</name>
</gene>
<dbReference type="AlphaFoldDB" id="A0A8J3A528"/>
<accession>A0A8J3A528</accession>
<proteinExistence type="predicted"/>
<evidence type="ECO:0000256" key="1">
    <source>
        <dbReference type="SAM" id="SignalP"/>
    </source>
</evidence>
<evidence type="ECO:0000313" key="3">
    <source>
        <dbReference type="EMBL" id="NHK28863.1"/>
    </source>
</evidence>
<evidence type="ECO:0000313" key="5">
    <source>
        <dbReference type="Proteomes" id="UP000818603"/>
    </source>
</evidence>
<protein>
    <submittedName>
        <fullName evidence="2">Uncharacterized protein</fullName>
    </submittedName>
</protein>
<evidence type="ECO:0000313" key="4">
    <source>
        <dbReference type="Proteomes" id="UP000621856"/>
    </source>
</evidence>